<keyword evidence="4" id="KW-1185">Reference proteome</keyword>
<feature type="transmembrane region" description="Helical" evidence="1">
    <location>
        <begin position="243"/>
        <end position="263"/>
    </location>
</feature>
<feature type="transmembrane region" description="Helical" evidence="1">
    <location>
        <begin position="89"/>
        <end position="111"/>
    </location>
</feature>
<proteinExistence type="predicted"/>
<sequence>MTEHTPSSERSASSRPLVRVAEFFALTFLVSWVLWGLGAFLGTTAGAWPILSTLAGFGPLVAAGILSWRDGDLRAWAAQAVRWRTGARWWLVALLGAPLLSLAGYGVYVALSGASFSLASGTLPVVYATVFLYVLLLRGGFGEEMGWRGYALPHLLERYSTTAAALVVGVGWAVWHLPLFFVQGTRQSGPFAVYLLGVVGLSVVLAWLYVRAKGSVLLAAVFHAQWNVFDSGVLFALSGESPLLAPAASAAVVWAAALLLVALDGETMRSSRPGTAPPGRGSPAE</sequence>
<keyword evidence="1" id="KW-0472">Membrane</keyword>
<feature type="domain" description="CAAX prenyl protease 2/Lysostaphin resistance protein A-like" evidence="2">
    <location>
        <begin position="129"/>
        <end position="229"/>
    </location>
</feature>
<feature type="transmembrane region" description="Helical" evidence="1">
    <location>
        <begin position="217"/>
        <end position="237"/>
    </location>
</feature>
<feature type="transmembrane region" description="Helical" evidence="1">
    <location>
        <begin position="20"/>
        <end position="41"/>
    </location>
</feature>
<evidence type="ECO:0000259" key="2">
    <source>
        <dbReference type="Pfam" id="PF02517"/>
    </source>
</evidence>
<dbReference type="EMBL" id="FOYT01000003">
    <property type="protein sequence ID" value="SFR66063.1"/>
    <property type="molecule type" value="Genomic_DNA"/>
</dbReference>
<feature type="transmembrane region" description="Helical" evidence="1">
    <location>
        <begin position="158"/>
        <end position="179"/>
    </location>
</feature>
<name>A0A1I6IHA6_9EURY</name>
<dbReference type="PANTHER" id="PTHR35797">
    <property type="entry name" value="PROTEASE-RELATED"/>
    <property type="match status" value="1"/>
</dbReference>
<keyword evidence="1" id="KW-1133">Transmembrane helix</keyword>
<dbReference type="PANTHER" id="PTHR35797:SF1">
    <property type="entry name" value="PROTEASE"/>
    <property type="match status" value="1"/>
</dbReference>
<organism evidence="3 4">
    <name type="scientific">Halogeometricum rufum</name>
    <dbReference type="NCBI Taxonomy" id="553469"/>
    <lineage>
        <taxon>Archaea</taxon>
        <taxon>Methanobacteriati</taxon>
        <taxon>Methanobacteriota</taxon>
        <taxon>Stenosarchaea group</taxon>
        <taxon>Halobacteria</taxon>
        <taxon>Halobacteriales</taxon>
        <taxon>Haloferacaceae</taxon>
        <taxon>Halogeometricum</taxon>
    </lineage>
</organism>
<reference evidence="4" key="1">
    <citation type="submission" date="2016-10" db="EMBL/GenBank/DDBJ databases">
        <authorList>
            <person name="Varghese N."/>
            <person name="Submissions S."/>
        </authorList>
    </citation>
    <scope>NUCLEOTIDE SEQUENCE [LARGE SCALE GENOMIC DNA]</scope>
    <source>
        <strain evidence="4">CGMCC 1.7736</strain>
    </source>
</reference>
<gene>
    <name evidence="3" type="ORF">SAMN04487947_3255</name>
</gene>
<dbReference type="STRING" id="553469.SAMN04487947_3255"/>
<feature type="transmembrane region" description="Helical" evidence="1">
    <location>
        <begin position="117"/>
        <end position="137"/>
    </location>
</feature>
<keyword evidence="1" id="KW-0812">Transmembrane</keyword>
<evidence type="ECO:0000313" key="4">
    <source>
        <dbReference type="Proteomes" id="UP000198531"/>
    </source>
</evidence>
<dbReference type="RefSeq" id="WP_143105176.1">
    <property type="nucleotide sequence ID" value="NZ_FOYT01000003.1"/>
</dbReference>
<evidence type="ECO:0000256" key="1">
    <source>
        <dbReference type="SAM" id="Phobius"/>
    </source>
</evidence>
<evidence type="ECO:0000313" key="3">
    <source>
        <dbReference type="EMBL" id="SFR66063.1"/>
    </source>
</evidence>
<dbReference type="InterPro" id="IPR003675">
    <property type="entry name" value="Rce1/LyrA-like_dom"/>
</dbReference>
<dbReference type="InterPro" id="IPR042150">
    <property type="entry name" value="MmRce1-like"/>
</dbReference>
<protein>
    <recommendedName>
        <fullName evidence="2">CAAX prenyl protease 2/Lysostaphin resistance protein A-like domain-containing protein</fullName>
    </recommendedName>
</protein>
<dbReference type="GO" id="GO:0004175">
    <property type="term" value="F:endopeptidase activity"/>
    <property type="evidence" value="ECO:0007669"/>
    <property type="project" value="UniProtKB-ARBA"/>
</dbReference>
<feature type="transmembrane region" description="Helical" evidence="1">
    <location>
        <begin position="191"/>
        <end position="210"/>
    </location>
</feature>
<dbReference type="OrthoDB" id="28575at2157"/>
<feature type="transmembrane region" description="Helical" evidence="1">
    <location>
        <begin position="47"/>
        <end position="68"/>
    </location>
</feature>
<dbReference type="AlphaFoldDB" id="A0A1I6IHA6"/>
<dbReference type="Proteomes" id="UP000198531">
    <property type="component" value="Unassembled WGS sequence"/>
</dbReference>
<dbReference type="GO" id="GO:0080120">
    <property type="term" value="P:CAAX-box protein maturation"/>
    <property type="evidence" value="ECO:0007669"/>
    <property type="project" value="UniProtKB-ARBA"/>
</dbReference>
<dbReference type="Pfam" id="PF02517">
    <property type="entry name" value="Rce1-like"/>
    <property type="match status" value="1"/>
</dbReference>
<accession>A0A1I6IHA6</accession>